<dbReference type="AlphaFoldDB" id="A0A7W8HIJ0"/>
<name>A0A7W8HIJ0_9BURK</name>
<dbReference type="NCBIfam" id="TIGR00278">
    <property type="entry name" value="membrane protein insertion efficiency factor YidD"/>
    <property type="match status" value="1"/>
</dbReference>
<keyword evidence="1" id="KW-0472">Membrane</keyword>
<organism evidence="3 4">
    <name type="scientific">Quisquiliibacterium transsilvanicum</name>
    <dbReference type="NCBI Taxonomy" id="1549638"/>
    <lineage>
        <taxon>Bacteria</taxon>
        <taxon>Pseudomonadati</taxon>
        <taxon>Pseudomonadota</taxon>
        <taxon>Betaproteobacteria</taxon>
        <taxon>Burkholderiales</taxon>
        <taxon>Burkholderiaceae</taxon>
        <taxon>Quisquiliibacterium</taxon>
    </lineage>
</organism>
<dbReference type="EMBL" id="JACHGB010000005">
    <property type="protein sequence ID" value="MBB5272716.1"/>
    <property type="molecule type" value="Genomic_DNA"/>
</dbReference>
<sequence length="106" mass="11822">MPERPVFSMLRRVLVAMLSAPVHFYRYAISPMLAPRCRFFPSCSEYALESLSRHGPLTGSWLAVTRVCRCHPFNPGGIDPVPDNPSLLRGGNNRWPAAMRGDPPAE</sequence>
<dbReference type="GO" id="GO:0005886">
    <property type="term" value="C:plasma membrane"/>
    <property type="evidence" value="ECO:0007669"/>
    <property type="project" value="UniProtKB-SubCell"/>
</dbReference>
<evidence type="ECO:0000256" key="1">
    <source>
        <dbReference type="HAMAP-Rule" id="MF_00386"/>
    </source>
</evidence>
<comment type="similarity">
    <text evidence="1">Belongs to the UPF0161 family.</text>
</comment>
<dbReference type="PANTHER" id="PTHR33383">
    <property type="entry name" value="MEMBRANE PROTEIN INSERTION EFFICIENCY FACTOR-RELATED"/>
    <property type="match status" value="1"/>
</dbReference>
<dbReference type="Pfam" id="PF01809">
    <property type="entry name" value="YidD"/>
    <property type="match status" value="1"/>
</dbReference>
<protein>
    <recommendedName>
        <fullName evidence="1">Putative membrane protein insertion efficiency factor</fullName>
    </recommendedName>
</protein>
<dbReference type="HAMAP" id="MF_00386">
    <property type="entry name" value="UPF0161_YidD"/>
    <property type="match status" value="1"/>
</dbReference>
<accession>A0A7W8HIJ0</accession>
<feature type="region of interest" description="Disordered" evidence="2">
    <location>
        <begin position="81"/>
        <end position="106"/>
    </location>
</feature>
<keyword evidence="1" id="KW-1003">Cell membrane</keyword>
<dbReference type="RefSeq" id="WP_246434960.1">
    <property type="nucleotide sequence ID" value="NZ_BAABEW010000012.1"/>
</dbReference>
<keyword evidence="4" id="KW-1185">Reference proteome</keyword>
<dbReference type="PANTHER" id="PTHR33383:SF1">
    <property type="entry name" value="MEMBRANE PROTEIN INSERTION EFFICIENCY FACTOR-RELATED"/>
    <property type="match status" value="1"/>
</dbReference>
<gene>
    <name evidence="3" type="ORF">HNQ70_002739</name>
</gene>
<dbReference type="InterPro" id="IPR002696">
    <property type="entry name" value="Membr_insert_effic_factor_YidD"/>
</dbReference>
<comment type="caution">
    <text evidence="3">The sequence shown here is derived from an EMBL/GenBank/DDBJ whole genome shotgun (WGS) entry which is preliminary data.</text>
</comment>
<comment type="function">
    <text evidence="1">Could be involved in insertion of integral membrane proteins into the membrane.</text>
</comment>
<dbReference type="Proteomes" id="UP000532440">
    <property type="component" value="Unassembled WGS sequence"/>
</dbReference>
<evidence type="ECO:0000256" key="2">
    <source>
        <dbReference type="SAM" id="MobiDB-lite"/>
    </source>
</evidence>
<evidence type="ECO:0000313" key="3">
    <source>
        <dbReference type="EMBL" id="MBB5272716.1"/>
    </source>
</evidence>
<reference evidence="3 4" key="1">
    <citation type="submission" date="2020-08" db="EMBL/GenBank/DDBJ databases">
        <title>Genomic Encyclopedia of Type Strains, Phase IV (KMG-IV): sequencing the most valuable type-strain genomes for metagenomic binning, comparative biology and taxonomic classification.</title>
        <authorList>
            <person name="Goeker M."/>
        </authorList>
    </citation>
    <scope>NUCLEOTIDE SEQUENCE [LARGE SCALE GENOMIC DNA]</scope>
    <source>
        <strain evidence="3 4">DSM 29781</strain>
    </source>
</reference>
<comment type="subcellular location">
    <subcellularLocation>
        <location evidence="1">Cell membrane</location>
        <topology evidence="1">Peripheral membrane protein</topology>
        <orientation evidence="1">Cytoplasmic side</orientation>
    </subcellularLocation>
</comment>
<proteinExistence type="inferred from homology"/>
<evidence type="ECO:0000313" key="4">
    <source>
        <dbReference type="Proteomes" id="UP000532440"/>
    </source>
</evidence>
<dbReference type="SMART" id="SM01234">
    <property type="entry name" value="Haemolytic"/>
    <property type="match status" value="1"/>
</dbReference>